<sequence>VPYRLQEEDCNTELKEDLPCRLKKENHNRELEEDLPFGSQKENHKIRNHIGLRKEMKTMWVM</sequence>
<name>A0A9Q4DKA6_ACTPL</name>
<organism evidence="1 2">
    <name type="scientific">Actinobacillus pleuropneumoniae</name>
    <name type="common">Haemophilus pleuropneumoniae</name>
    <dbReference type="NCBI Taxonomy" id="715"/>
    <lineage>
        <taxon>Bacteria</taxon>
        <taxon>Pseudomonadati</taxon>
        <taxon>Pseudomonadota</taxon>
        <taxon>Gammaproteobacteria</taxon>
        <taxon>Pasteurellales</taxon>
        <taxon>Pasteurellaceae</taxon>
        <taxon>Actinobacillus</taxon>
    </lineage>
</organism>
<reference evidence="1" key="2">
    <citation type="submission" date="2022-12" db="EMBL/GenBank/DDBJ databases">
        <authorList>
            <person name="Kardos G."/>
            <person name="Sarkozi R."/>
            <person name="Laczko L."/>
            <person name="Marton S."/>
            <person name="Makrai L."/>
            <person name="Banyai K."/>
            <person name="Fodor L."/>
        </authorList>
    </citation>
    <scope>NUCLEOTIDE SEQUENCE</scope>
    <source>
        <strain evidence="1">84/14</strain>
    </source>
</reference>
<proteinExistence type="predicted"/>
<reference evidence="1" key="1">
    <citation type="journal article" date="2021" name="Vet Sci">
        <title>O-Serogroups and Pathovirotypes of Escherichia coli Isolated from Post-Weaning Piglets Showing Diarrhoea and/or Oedema in South Korea.</title>
        <authorList>
            <person name="Byun J.W."/>
            <person name="Moon B.Y."/>
            <person name="Do K.H."/>
            <person name="Lee K."/>
            <person name="Lee H.Y."/>
            <person name="Kim W.I."/>
            <person name="So B."/>
            <person name="Lee W.K."/>
        </authorList>
    </citation>
    <scope>NUCLEOTIDE SEQUENCE</scope>
    <source>
        <strain evidence="1">84/14</strain>
    </source>
</reference>
<dbReference type="AlphaFoldDB" id="A0A9Q4DKA6"/>
<gene>
    <name evidence="1" type="ORF">OYG11_12855</name>
</gene>
<dbReference type="EMBL" id="JAPQFC010001280">
    <property type="protein sequence ID" value="MCY6525081.1"/>
    <property type="molecule type" value="Genomic_DNA"/>
</dbReference>
<comment type="caution">
    <text evidence="1">The sequence shown here is derived from an EMBL/GenBank/DDBJ whole genome shotgun (WGS) entry which is preliminary data.</text>
</comment>
<dbReference type="RefSeq" id="WP_267992454.1">
    <property type="nucleotide sequence ID" value="NZ_JAPQFC010001280.1"/>
</dbReference>
<protein>
    <submittedName>
        <fullName evidence="1">Uncharacterized protein</fullName>
    </submittedName>
</protein>
<accession>A0A9Q4DKA6</accession>
<evidence type="ECO:0000313" key="1">
    <source>
        <dbReference type="EMBL" id="MCY6525081.1"/>
    </source>
</evidence>
<dbReference type="Proteomes" id="UP001077788">
    <property type="component" value="Unassembled WGS sequence"/>
</dbReference>
<feature type="non-terminal residue" evidence="1">
    <location>
        <position position="1"/>
    </location>
</feature>
<evidence type="ECO:0000313" key="2">
    <source>
        <dbReference type="Proteomes" id="UP001077788"/>
    </source>
</evidence>